<reference evidence="2" key="1">
    <citation type="submission" date="2021-12" db="EMBL/GenBank/DDBJ databases">
        <authorList>
            <person name="King R."/>
        </authorList>
    </citation>
    <scope>NUCLEOTIDE SEQUENCE</scope>
</reference>
<organism evidence="2 3">
    <name type="scientific">Brassicogethes aeneus</name>
    <name type="common">Rape pollen beetle</name>
    <name type="synonym">Meligethes aeneus</name>
    <dbReference type="NCBI Taxonomy" id="1431903"/>
    <lineage>
        <taxon>Eukaryota</taxon>
        <taxon>Metazoa</taxon>
        <taxon>Ecdysozoa</taxon>
        <taxon>Arthropoda</taxon>
        <taxon>Hexapoda</taxon>
        <taxon>Insecta</taxon>
        <taxon>Pterygota</taxon>
        <taxon>Neoptera</taxon>
        <taxon>Endopterygota</taxon>
        <taxon>Coleoptera</taxon>
        <taxon>Polyphaga</taxon>
        <taxon>Cucujiformia</taxon>
        <taxon>Nitidulidae</taxon>
        <taxon>Meligethinae</taxon>
        <taxon>Brassicogethes</taxon>
    </lineage>
</organism>
<feature type="chain" id="PRO_5040162073" evidence="1">
    <location>
        <begin position="22"/>
        <end position="157"/>
    </location>
</feature>
<accession>A0A9P0FI52</accession>
<sequence>MEHKRFVCIFFIVIGAAFIQCSDKDTGAVLIHATANSSVPSIEYIVDAVELFKTAYEIYPDDENRAKAYIQLYGEKYNETTWNVVTCYTSLIINAKHYVELSVTHGKTKSDSKPCLVMLFSRENNLERKKLPLKAPVAKALNVEKLMKEIMKENMEY</sequence>
<protein>
    <submittedName>
        <fullName evidence="2">Uncharacterized protein</fullName>
    </submittedName>
</protein>
<dbReference type="Proteomes" id="UP001154078">
    <property type="component" value="Chromosome 4"/>
</dbReference>
<keyword evidence="3" id="KW-1185">Reference proteome</keyword>
<evidence type="ECO:0000256" key="1">
    <source>
        <dbReference type="SAM" id="SignalP"/>
    </source>
</evidence>
<dbReference type="EMBL" id="OV121135">
    <property type="protein sequence ID" value="CAH0555258.1"/>
    <property type="molecule type" value="Genomic_DNA"/>
</dbReference>
<name>A0A9P0FI52_BRAAE</name>
<gene>
    <name evidence="2" type="ORF">MELIAE_LOCUS6670</name>
</gene>
<keyword evidence="1" id="KW-0732">Signal</keyword>
<proteinExistence type="predicted"/>
<evidence type="ECO:0000313" key="2">
    <source>
        <dbReference type="EMBL" id="CAH0555258.1"/>
    </source>
</evidence>
<dbReference type="OrthoDB" id="6736528at2759"/>
<dbReference type="AlphaFoldDB" id="A0A9P0FI52"/>
<evidence type="ECO:0000313" key="3">
    <source>
        <dbReference type="Proteomes" id="UP001154078"/>
    </source>
</evidence>
<feature type="signal peptide" evidence="1">
    <location>
        <begin position="1"/>
        <end position="21"/>
    </location>
</feature>